<dbReference type="Proteomes" id="UP001194746">
    <property type="component" value="Unassembled WGS sequence"/>
</dbReference>
<dbReference type="AlphaFoldDB" id="A0AAD4CSD9"/>
<evidence type="ECO:0000259" key="7">
    <source>
        <dbReference type="PROSITE" id="PS50850"/>
    </source>
</evidence>
<dbReference type="InterPro" id="IPR020846">
    <property type="entry name" value="MFS_dom"/>
</dbReference>
<feature type="transmembrane region" description="Helical" evidence="6">
    <location>
        <begin position="417"/>
        <end position="438"/>
    </location>
</feature>
<keyword evidence="9" id="KW-1185">Reference proteome</keyword>
<evidence type="ECO:0000256" key="3">
    <source>
        <dbReference type="ARBA" id="ARBA00022989"/>
    </source>
</evidence>
<feature type="transmembrane region" description="Helical" evidence="6">
    <location>
        <begin position="212"/>
        <end position="228"/>
    </location>
</feature>
<feature type="transmembrane region" description="Helical" evidence="6">
    <location>
        <begin position="375"/>
        <end position="396"/>
    </location>
</feature>
<dbReference type="InterPro" id="IPR036259">
    <property type="entry name" value="MFS_trans_sf"/>
</dbReference>
<dbReference type="Pfam" id="PF07690">
    <property type="entry name" value="MFS_1"/>
    <property type="match status" value="1"/>
</dbReference>
<accession>A0AAD4CSD9</accession>
<keyword evidence="4 6" id="KW-0472">Membrane</keyword>
<feature type="transmembrane region" description="Helical" evidence="6">
    <location>
        <begin position="333"/>
        <end position="355"/>
    </location>
</feature>
<name>A0AAD4CSD9_ASPNN</name>
<keyword evidence="3 6" id="KW-1133">Transmembrane helix</keyword>
<sequence length="558" mass="61344">MPDVPIPGTVRLVDLEGSSNRQHVKGQSDIILIPQPTRDPNDPLNWSPRRRLNASICHVAWVLFGSGVINALSSAYLIIEEETSISMTDLNLGNGLMYLFFGWGSMLSQPLALNFGRRPSAVISIFITSFLVLWASFMKTSAEWYANRILVGIFFSGIESLIELCVTDTKFTHERGFHMGFYNWSLYTGAFLAPIPAGFLADAAGWRWINRMYFIVGIVLTVLMFFFFEETMFYRGGTADEFLAAESSAPPTATRETKPASSSPSSSPSSYPSLSPKSNEDSTPELSHSQSPAEEPGEFYQIRPYAQRLKLFPPRDPRQPNTFFKFFLLPLYLMRYPSIVFSGILIGGVLAWYNVLIGTMAQVFGNAPYNFSTNMIGLTYLACFLGASLGCLMAGWMNDSLATFIARRNNGIKEPEARLWAAVVPLVLHPAGCVLYGVGAAHGIHWVGLCFGLGLVTLGIVMGSTLALSYCVDCYKEVAGESIVTVIIIRNTIGFAFGYAVTPMVDSLGLQGAFLLVAFVGMGLTGLCFVMIAFGRRMRAASAESYWKLVDAHQSFTD</sequence>
<keyword evidence="2 6" id="KW-0812">Transmembrane</keyword>
<dbReference type="PANTHER" id="PTHR23502">
    <property type="entry name" value="MAJOR FACILITATOR SUPERFAMILY"/>
    <property type="match status" value="1"/>
</dbReference>
<comment type="caution">
    <text evidence="8">The sequence shown here is derived from an EMBL/GenBank/DDBJ whole genome shotgun (WGS) entry which is preliminary data.</text>
</comment>
<feature type="transmembrane region" description="Helical" evidence="6">
    <location>
        <begin position="95"/>
        <end position="113"/>
    </location>
</feature>
<evidence type="ECO:0000256" key="2">
    <source>
        <dbReference type="ARBA" id="ARBA00022692"/>
    </source>
</evidence>
<evidence type="ECO:0000313" key="8">
    <source>
        <dbReference type="EMBL" id="KAF9891711.1"/>
    </source>
</evidence>
<feature type="transmembrane region" description="Helical" evidence="6">
    <location>
        <begin position="483"/>
        <end position="501"/>
    </location>
</feature>
<protein>
    <recommendedName>
        <fullName evidence="7">Major facilitator superfamily (MFS) profile domain-containing protein</fullName>
    </recommendedName>
</protein>
<feature type="transmembrane region" description="Helical" evidence="6">
    <location>
        <begin position="181"/>
        <end position="200"/>
    </location>
</feature>
<dbReference type="GO" id="GO:0022857">
    <property type="term" value="F:transmembrane transporter activity"/>
    <property type="evidence" value="ECO:0007669"/>
    <property type="project" value="InterPro"/>
</dbReference>
<feature type="transmembrane region" description="Helical" evidence="6">
    <location>
        <begin position="149"/>
        <end position="169"/>
    </location>
</feature>
<evidence type="ECO:0000313" key="9">
    <source>
        <dbReference type="Proteomes" id="UP001194746"/>
    </source>
</evidence>
<proteinExistence type="predicted"/>
<reference evidence="8" key="1">
    <citation type="journal article" date="2019" name="Beilstein J. Org. Chem.">
        <title>Nanangenines: drimane sesquiterpenoids as the dominant metabolite cohort of a novel Australian fungus, Aspergillus nanangensis.</title>
        <authorList>
            <person name="Lacey H.J."/>
            <person name="Gilchrist C.L.M."/>
            <person name="Crombie A."/>
            <person name="Kalaitzis J.A."/>
            <person name="Vuong D."/>
            <person name="Rutledge P.J."/>
            <person name="Turner P."/>
            <person name="Pitt J.I."/>
            <person name="Lacey E."/>
            <person name="Chooi Y.H."/>
            <person name="Piggott A.M."/>
        </authorList>
    </citation>
    <scope>NUCLEOTIDE SEQUENCE</scope>
    <source>
        <strain evidence="8">MST-FP2251</strain>
    </source>
</reference>
<dbReference type="PROSITE" id="PS50850">
    <property type="entry name" value="MFS"/>
    <property type="match status" value="1"/>
</dbReference>
<feature type="transmembrane region" description="Helical" evidence="6">
    <location>
        <begin position="444"/>
        <end position="471"/>
    </location>
</feature>
<organism evidence="8 9">
    <name type="scientific">Aspergillus nanangensis</name>
    <dbReference type="NCBI Taxonomy" id="2582783"/>
    <lineage>
        <taxon>Eukaryota</taxon>
        <taxon>Fungi</taxon>
        <taxon>Dikarya</taxon>
        <taxon>Ascomycota</taxon>
        <taxon>Pezizomycotina</taxon>
        <taxon>Eurotiomycetes</taxon>
        <taxon>Eurotiomycetidae</taxon>
        <taxon>Eurotiales</taxon>
        <taxon>Aspergillaceae</taxon>
        <taxon>Aspergillus</taxon>
        <taxon>Aspergillus subgen. Circumdati</taxon>
    </lineage>
</organism>
<feature type="compositionally biased region" description="Low complexity" evidence="5">
    <location>
        <begin position="259"/>
        <end position="277"/>
    </location>
</feature>
<reference evidence="8" key="2">
    <citation type="submission" date="2020-02" db="EMBL/GenBank/DDBJ databases">
        <authorList>
            <person name="Gilchrist C.L.M."/>
            <person name="Chooi Y.-H."/>
        </authorList>
    </citation>
    <scope>NUCLEOTIDE SEQUENCE</scope>
    <source>
        <strain evidence="8">MST-FP2251</strain>
    </source>
</reference>
<feature type="transmembrane region" description="Helical" evidence="6">
    <location>
        <begin position="59"/>
        <end position="79"/>
    </location>
</feature>
<gene>
    <name evidence="8" type="ORF">FE257_003723</name>
</gene>
<comment type="subcellular location">
    <subcellularLocation>
        <location evidence="1">Membrane</location>
        <topology evidence="1">Multi-pass membrane protein</topology>
    </subcellularLocation>
</comment>
<dbReference type="Gene3D" id="1.20.1250.20">
    <property type="entry name" value="MFS general substrate transporter like domains"/>
    <property type="match status" value="1"/>
</dbReference>
<dbReference type="SUPFAM" id="SSF103473">
    <property type="entry name" value="MFS general substrate transporter"/>
    <property type="match status" value="1"/>
</dbReference>
<dbReference type="InterPro" id="IPR011701">
    <property type="entry name" value="MFS"/>
</dbReference>
<dbReference type="PANTHER" id="PTHR23502:SF30">
    <property type="entry name" value="TRANSPORTER, PUTATIVE (AFU_ORTHOLOGUE AFUA_8G04702)-RELATED"/>
    <property type="match status" value="1"/>
</dbReference>
<evidence type="ECO:0000256" key="5">
    <source>
        <dbReference type="SAM" id="MobiDB-lite"/>
    </source>
</evidence>
<feature type="domain" description="Major facilitator superfamily (MFS) profile" evidence="7">
    <location>
        <begin position="53"/>
        <end position="538"/>
    </location>
</feature>
<feature type="transmembrane region" description="Helical" evidence="6">
    <location>
        <begin position="120"/>
        <end position="137"/>
    </location>
</feature>
<dbReference type="EMBL" id="VCAU01000017">
    <property type="protein sequence ID" value="KAF9891711.1"/>
    <property type="molecule type" value="Genomic_DNA"/>
</dbReference>
<feature type="transmembrane region" description="Helical" evidence="6">
    <location>
        <begin position="513"/>
        <end position="534"/>
    </location>
</feature>
<dbReference type="GO" id="GO:0005886">
    <property type="term" value="C:plasma membrane"/>
    <property type="evidence" value="ECO:0007669"/>
    <property type="project" value="TreeGrafter"/>
</dbReference>
<evidence type="ECO:0000256" key="6">
    <source>
        <dbReference type="SAM" id="Phobius"/>
    </source>
</evidence>
<feature type="region of interest" description="Disordered" evidence="5">
    <location>
        <begin position="247"/>
        <end position="296"/>
    </location>
</feature>
<evidence type="ECO:0000256" key="4">
    <source>
        <dbReference type="ARBA" id="ARBA00023136"/>
    </source>
</evidence>
<evidence type="ECO:0000256" key="1">
    <source>
        <dbReference type="ARBA" id="ARBA00004141"/>
    </source>
</evidence>